<evidence type="ECO:0000256" key="3">
    <source>
        <dbReference type="SAM" id="MobiDB-lite"/>
    </source>
</evidence>
<sequence length="131" mass="14823">MNDIAKQQDTRDVSTSQEQKQKRALLPPVDIFEEDEALHVIADMPGVTRETLHIEVDQNVLSIEGDIQLAMPEGISASYAEIQGDRFARRFTLSQEIDTDAIRAQLTDGVLTLTLPKRETHRRRRIEVKAA</sequence>
<evidence type="ECO:0000256" key="1">
    <source>
        <dbReference type="PROSITE-ProRule" id="PRU00285"/>
    </source>
</evidence>
<gene>
    <name evidence="5" type="ORF">SAMN02745148_02534</name>
</gene>
<dbReference type="PROSITE" id="PS01031">
    <property type="entry name" value="SHSP"/>
    <property type="match status" value="1"/>
</dbReference>
<keyword evidence="6" id="KW-1185">Reference proteome</keyword>
<name>A0A1M5BDF7_9GAMM</name>
<evidence type="ECO:0000313" key="6">
    <source>
        <dbReference type="Proteomes" id="UP000184346"/>
    </source>
</evidence>
<accession>A0A1M5BDF7</accession>
<feature type="domain" description="SHSP" evidence="4">
    <location>
        <begin position="20"/>
        <end position="131"/>
    </location>
</feature>
<dbReference type="SUPFAM" id="SSF49764">
    <property type="entry name" value="HSP20-like chaperones"/>
    <property type="match status" value="1"/>
</dbReference>
<evidence type="ECO:0000313" key="5">
    <source>
        <dbReference type="EMBL" id="SHF40581.1"/>
    </source>
</evidence>
<reference evidence="5 6" key="1">
    <citation type="submission" date="2016-11" db="EMBL/GenBank/DDBJ databases">
        <authorList>
            <person name="Jaros S."/>
            <person name="Januszkiewicz K."/>
            <person name="Wedrychowicz H."/>
        </authorList>
    </citation>
    <scope>NUCLEOTIDE SEQUENCE [LARGE SCALE GENOMIC DNA]</scope>
    <source>
        <strain evidence="5 6">DSM 19980</strain>
    </source>
</reference>
<dbReference type="InterPro" id="IPR002068">
    <property type="entry name" value="A-crystallin/Hsp20_dom"/>
</dbReference>
<feature type="region of interest" description="Disordered" evidence="3">
    <location>
        <begin position="1"/>
        <end position="25"/>
    </location>
</feature>
<dbReference type="OrthoDB" id="9788892at2"/>
<organism evidence="5 6">
    <name type="scientific">Modicisalibacter ilicicola DSM 19980</name>
    <dbReference type="NCBI Taxonomy" id="1121942"/>
    <lineage>
        <taxon>Bacteria</taxon>
        <taxon>Pseudomonadati</taxon>
        <taxon>Pseudomonadota</taxon>
        <taxon>Gammaproteobacteria</taxon>
        <taxon>Oceanospirillales</taxon>
        <taxon>Halomonadaceae</taxon>
        <taxon>Modicisalibacter</taxon>
    </lineage>
</organism>
<protein>
    <submittedName>
        <fullName evidence="5">Molecular chaperone IbpA, HSP20 family</fullName>
    </submittedName>
</protein>
<proteinExistence type="inferred from homology"/>
<dbReference type="EMBL" id="FQUJ01000011">
    <property type="protein sequence ID" value="SHF40581.1"/>
    <property type="molecule type" value="Genomic_DNA"/>
</dbReference>
<dbReference type="RefSeq" id="WP_072823419.1">
    <property type="nucleotide sequence ID" value="NZ_FQUJ01000011.1"/>
</dbReference>
<evidence type="ECO:0000256" key="2">
    <source>
        <dbReference type="RuleBase" id="RU003616"/>
    </source>
</evidence>
<dbReference type="Pfam" id="PF00011">
    <property type="entry name" value="HSP20"/>
    <property type="match status" value="1"/>
</dbReference>
<dbReference type="Gene3D" id="2.60.40.790">
    <property type="match status" value="1"/>
</dbReference>
<dbReference type="InterPro" id="IPR008978">
    <property type="entry name" value="HSP20-like_chaperone"/>
</dbReference>
<dbReference type="CDD" id="cd06464">
    <property type="entry name" value="ACD_sHsps-like"/>
    <property type="match status" value="1"/>
</dbReference>
<dbReference type="PANTHER" id="PTHR11527">
    <property type="entry name" value="HEAT-SHOCK PROTEIN 20 FAMILY MEMBER"/>
    <property type="match status" value="1"/>
</dbReference>
<dbReference type="Proteomes" id="UP000184346">
    <property type="component" value="Unassembled WGS sequence"/>
</dbReference>
<dbReference type="AlphaFoldDB" id="A0A1M5BDF7"/>
<evidence type="ECO:0000259" key="4">
    <source>
        <dbReference type="PROSITE" id="PS01031"/>
    </source>
</evidence>
<dbReference type="InterPro" id="IPR031107">
    <property type="entry name" value="Small_HSP"/>
</dbReference>
<comment type="similarity">
    <text evidence="1 2">Belongs to the small heat shock protein (HSP20) family.</text>
</comment>
<dbReference type="STRING" id="1121942.SAMN02745148_02534"/>
<feature type="compositionally biased region" description="Basic and acidic residues" evidence="3">
    <location>
        <begin position="1"/>
        <end position="12"/>
    </location>
</feature>